<comment type="caution">
    <text evidence="2">The sequence shown here is derived from an EMBL/GenBank/DDBJ whole genome shotgun (WGS) entry which is preliminary data.</text>
</comment>
<protein>
    <submittedName>
        <fullName evidence="2">Uncharacterized protein</fullName>
    </submittedName>
</protein>
<dbReference type="Proteomes" id="UP000242146">
    <property type="component" value="Unassembled WGS sequence"/>
</dbReference>
<dbReference type="InterPro" id="IPR036388">
    <property type="entry name" value="WH-like_DNA-bd_sf"/>
</dbReference>
<accession>A0A1X2GPA7</accession>
<reference evidence="2 3" key="1">
    <citation type="submission" date="2016-07" db="EMBL/GenBank/DDBJ databases">
        <title>Pervasive Adenine N6-methylation of Active Genes in Fungi.</title>
        <authorList>
            <consortium name="DOE Joint Genome Institute"/>
            <person name="Mondo S.J."/>
            <person name="Dannebaum R.O."/>
            <person name="Kuo R.C."/>
            <person name="Labutti K."/>
            <person name="Haridas S."/>
            <person name="Kuo A."/>
            <person name="Salamov A."/>
            <person name="Ahrendt S.R."/>
            <person name="Lipzen A."/>
            <person name="Sullivan W."/>
            <person name="Andreopoulos W.B."/>
            <person name="Clum A."/>
            <person name="Lindquist E."/>
            <person name="Daum C."/>
            <person name="Ramamoorthy G.K."/>
            <person name="Gryganskyi A."/>
            <person name="Culley D."/>
            <person name="Magnuson J.K."/>
            <person name="James T.Y."/>
            <person name="O'Malley M.A."/>
            <person name="Stajich J.E."/>
            <person name="Spatafora J.W."/>
            <person name="Visel A."/>
            <person name="Grigoriev I.V."/>
        </authorList>
    </citation>
    <scope>NUCLEOTIDE SEQUENCE [LARGE SCALE GENOMIC DNA]</scope>
    <source>
        <strain evidence="2 3">NRRL 3301</strain>
    </source>
</reference>
<feature type="compositionally biased region" description="Polar residues" evidence="1">
    <location>
        <begin position="120"/>
        <end position="131"/>
    </location>
</feature>
<evidence type="ECO:0000256" key="1">
    <source>
        <dbReference type="SAM" id="MobiDB-lite"/>
    </source>
</evidence>
<feature type="region of interest" description="Disordered" evidence="1">
    <location>
        <begin position="156"/>
        <end position="237"/>
    </location>
</feature>
<dbReference type="AlphaFoldDB" id="A0A1X2GPA7"/>
<dbReference type="Gene3D" id="1.10.10.10">
    <property type="entry name" value="Winged helix-like DNA-binding domain superfamily/Winged helix DNA-binding domain"/>
    <property type="match status" value="1"/>
</dbReference>
<sequence length="237" mass="25639">MMAKYGSDVRVIASPRLQIQRAFGSVTIQHEALSNTLKVALAYILKSRGDGVSHEKLAQHLNIQPKSASPLTKKLQDLGLITRERGDQNLLACFHNSYSPIEDMKGEAIDHKSSAGHPSKQVNNRISTTPQPISMAPAAAAKTPCVILIQPMHEDAPPRHRYSHSPSPPMPILQFDTPNPTQSSSSITSPATSPSLLFDDPLNAMSNDFQHAHNGAQKQPMSPVPSVFSADGLDEGK</sequence>
<feature type="compositionally biased region" description="Low complexity" evidence="1">
    <location>
        <begin position="177"/>
        <end position="195"/>
    </location>
</feature>
<feature type="region of interest" description="Disordered" evidence="1">
    <location>
        <begin position="110"/>
        <end position="131"/>
    </location>
</feature>
<evidence type="ECO:0000313" key="3">
    <source>
        <dbReference type="Proteomes" id="UP000242146"/>
    </source>
</evidence>
<dbReference type="InterPro" id="IPR036390">
    <property type="entry name" value="WH_DNA-bd_sf"/>
</dbReference>
<evidence type="ECO:0000313" key="2">
    <source>
        <dbReference type="EMBL" id="ORX58663.1"/>
    </source>
</evidence>
<name>A0A1X2GPA7_9FUNG</name>
<organism evidence="2 3">
    <name type="scientific">Hesseltinella vesiculosa</name>
    <dbReference type="NCBI Taxonomy" id="101127"/>
    <lineage>
        <taxon>Eukaryota</taxon>
        <taxon>Fungi</taxon>
        <taxon>Fungi incertae sedis</taxon>
        <taxon>Mucoromycota</taxon>
        <taxon>Mucoromycotina</taxon>
        <taxon>Mucoromycetes</taxon>
        <taxon>Mucorales</taxon>
        <taxon>Cunninghamellaceae</taxon>
        <taxon>Hesseltinella</taxon>
    </lineage>
</organism>
<dbReference type="SUPFAM" id="SSF46785">
    <property type="entry name" value="Winged helix' DNA-binding domain"/>
    <property type="match status" value="1"/>
</dbReference>
<keyword evidence="3" id="KW-1185">Reference proteome</keyword>
<proteinExistence type="predicted"/>
<dbReference type="EMBL" id="MCGT01000006">
    <property type="protein sequence ID" value="ORX58663.1"/>
    <property type="molecule type" value="Genomic_DNA"/>
</dbReference>
<gene>
    <name evidence="2" type="ORF">DM01DRAFT_21211</name>
</gene>